<evidence type="ECO:0000313" key="2">
    <source>
        <dbReference type="EMBL" id="AOM80262.1"/>
    </source>
</evidence>
<dbReference type="EMBL" id="CP017141">
    <property type="protein sequence ID" value="AOM80262.1"/>
    <property type="molecule type" value="Genomic_DNA"/>
</dbReference>
<dbReference type="Proteomes" id="UP000094313">
    <property type="component" value="Chromosome"/>
</dbReference>
<dbReference type="RefSeq" id="WP_069381924.1">
    <property type="nucleotide sequence ID" value="NZ_CP017141.1"/>
</dbReference>
<gene>
    <name evidence="2" type="ORF">BFS30_25715</name>
</gene>
<feature type="compositionally biased region" description="Polar residues" evidence="1">
    <location>
        <begin position="28"/>
        <end position="38"/>
    </location>
</feature>
<evidence type="ECO:0000313" key="3">
    <source>
        <dbReference type="Proteomes" id="UP000094313"/>
    </source>
</evidence>
<organism evidence="2 3">
    <name type="scientific">Pedobacter steynii</name>
    <dbReference type="NCBI Taxonomy" id="430522"/>
    <lineage>
        <taxon>Bacteria</taxon>
        <taxon>Pseudomonadati</taxon>
        <taxon>Bacteroidota</taxon>
        <taxon>Sphingobacteriia</taxon>
        <taxon>Sphingobacteriales</taxon>
        <taxon>Sphingobacteriaceae</taxon>
        <taxon>Pedobacter</taxon>
    </lineage>
</organism>
<evidence type="ECO:0000256" key="1">
    <source>
        <dbReference type="SAM" id="MobiDB-lite"/>
    </source>
</evidence>
<protein>
    <submittedName>
        <fullName evidence="2">Uncharacterized protein</fullName>
    </submittedName>
</protein>
<dbReference type="PROSITE" id="PS51257">
    <property type="entry name" value="PROKAR_LIPOPROTEIN"/>
    <property type="match status" value="1"/>
</dbReference>
<reference evidence="2 3" key="1">
    <citation type="submission" date="2016-08" db="EMBL/GenBank/DDBJ databases">
        <authorList>
            <person name="Seilhamer J.J."/>
        </authorList>
    </citation>
    <scope>NUCLEOTIDE SEQUENCE [LARGE SCALE GENOMIC DNA]</scope>
    <source>
        <strain evidence="2 3">DX4</strain>
    </source>
</reference>
<name>A0A1D7QNL4_9SPHI</name>
<proteinExistence type="predicted"/>
<keyword evidence="3" id="KW-1185">Reference proteome</keyword>
<dbReference type="KEGG" id="psty:BFS30_25715"/>
<dbReference type="AlphaFoldDB" id="A0A1D7QNL4"/>
<sequence length="234" mass="26801">MKKLIILMLCSQLLFSCRQISKSVEETFNPNDSLTSKAAQDKPTENQDEFYTESQTTSSTITETHTSTYTEQHTEGKNISFLTDVEQLTKAENELKKLPQYAGKEIFIYSGINFYNDGGITVMLQHPQNPKYVDSYEYKKGVWSAPKPRQLSVRDDVKSQLAPLSSVPFLNVARVAKIYDEKAAHIEGAKPGTHIYISIWKNQIRWFPTNIDGSRERYIIEFNPDGTLKEFKQD</sequence>
<feature type="region of interest" description="Disordered" evidence="1">
    <location>
        <begin position="28"/>
        <end position="60"/>
    </location>
</feature>
<accession>A0A1D7QNL4</accession>
<dbReference type="OrthoDB" id="660752at2"/>